<sequence length="183" mass="20867">MKEKEKVAKAVTPEASEREVELRKEKENLVNDNVKLLNLPMHGKRVTADLHIQLFETQRILLRLQSNWIKLQGSYDKVKAKLKSETRSKVALRLMIQHLREISERRVRQTTGGQSSQKPLEEEVEDVSSVPAPEPAPVSCEHTNELPAAPGQKKKYPSRLTRIVRLFASSRKHLKSGEESDSN</sequence>
<proteinExistence type="predicted"/>
<dbReference type="Proteomes" id="UP001153269">
    <property type="component" value="Unassembled WGS sequence"/>
</dbReference>
<protein>
    <submittedName>
        <fullName evidence="2">Uncharacterized protein</fullName>
    </submittedName>
</protein>
<feature type="compositionally biased region" description="Polar residues" evidence="1">
    <location>
        <begin position="109"/>
        <end position="118"/>
    </location>
</feature>
<evidence type="ECO:0000313" key="2">
    <source>
        <dbReference type="EMBL" id="CAB1455890.1"/>
    </source>
</evidence>
<dbReference type="EMBL" id="CADEAL010004275">
    <property type="protein sequence ID" value="CAB1455890.1"/>
    <property type="molecule type" value="Genomic_DNA"/>
</dbReference>
<organism evidence="2 3">
    <name type="scientific">Pleuronectes platessa</name>
    <name type="common">European plaice</name>
    <dbReference type="NCBI Taxonomy" id="8262"/>
    <lineage>
        <taxon>Eukaryota</taxon>
        <taxon>Metazoa</taxon>
        <taxon>Chordata</taxon>
        <taxon>Craniata</taxon>
        <taxon>Vertebrata</taxon>
        <taxon>Euteleostomi</taxon>
        <taxon>Actinopterygii</taxon>
        <taxon>Neopterygii</taxon>
        <taxon>Teleostei</taxon>
        <taxon>Neoteleostei</taxon>
        <taxon>Acanthomorphata</taxon>
        <taxon>Carangaria</taxon>
        <taxon>Pleuronectiformes</taxon>
        <taxon>Pleuronectoidei</taxon>
        <taxon>Pleuronectidae</taxon>
        <taxon>Pleuronectes</taxon>
    </lineage>
</organism>
<feature type="region of interest" description="Disordered" evidence="1">
    <location>
        <begin position="105"/>
        <end position="157"/>
    </location>
</feature>
<gene>
    <name evidence="2" type="ORF">PLEPLA_LOCUS43671</name>
</gene>
<evidence type="ECO:0000256" key="1">
    <source>
        <dbReference type="SAM" id="MobiDB-lite"/>
    </source>
</evidence>
<keyword evidence="3" id="KW-1185">Reference proteome</keyword>
<reference evidence="2" key="1">
    <citation type="submission" date="2020-03" db="EMBL/GenBank/DDBJ databases">
        <authorList>
            <person name="Weist P."/>
        </authorList>
    </citation>
    <scope>NUCLEOTIDE SEQUENCE</scope>
</reference>
<dbReference type="AlphaFoldDB" id="A0A9N7VX71"/>
<evidence type="ECO:0000313" key="3">
    <source>
        <dbReference type="Proteomes" id="UP001153269"/>
    </source>
</evidence>
<accession>A0A9N7VX71</accession>
<name>A0A9N7VX71_PLEPL</name>
<comment type="caution">
    <text evidence="2">The sequence shown here is derived from an EMBL/GenBank/DDBJ whole genome shotgun (WGS) entry which is preliminary data.</text>
</comment>